<feature type="compositionally biased region" description="Basic and acidic residues" evidence="1">
    <location>
        <begin position="428"/>
        <end position="438"/>
    </location>
</feature>
<feature type="compositionally biased region" description="Basic and acidic residues" evidence="1">
    <location>
        <begin position="454"/>
        <end position="483"/>
    </location>
</feature>
<evidence type="ECO:0000313" key="2">
    <source>
        <dbReference type="EMBL" id="MCH81098.1"/>
    </source>
</evidence>
<dbReference type="AlphaFoldDB" id="A0A392M280"/>
<dbReference type="Gene3D" id="2.40.70.10">
    <property type="entry name" value="Acid Proteases"/>
    <property type="match status" value="1"/>
</dbReference>
<gene>
    <name evidence="2" type="ORF">A2U01_0001877</name>
</gene>
<feature type="region of interest" description="Disordered" evidence="1">
    <location>
        <begin position="66"/>
        <end position="85"/>
    </location>
</feature>
<proteinExistence type="predicted"/>
<protein>
    <submittedName>
        <fullName evidence="2">Uncharacterized protein</fullName>
    </submittedName>
</protein>
<feature type="region of interest" description="Disordered" evidence="1">
    <location>
        <begin position="418"/>
        <end position="490"/>
    </location>
</feature>
<feature type="compositionally biased region" description="Low complexity" evidence="1">
    <location>
        <begin position="163"/>
        <end position="205"/>
    </location>
</feature>
<dbReference type="EMBL" id="LXQA010001879">
    <property type="protein sequence ID" value="MCH81098.1"/>
    <property type="molecule type" value="Genomic_DNA"/>
</dbReference>
<dbReference type="PANTHER" id="PTHR33240:SF15">
    <property type="entry name" value="GAG-PRO-LIKE PROTEIN"/>
    <property type="match status" value="1"/>
</dbReference>
<evidence type="ECO:0000256" key="1">
    <source>
        <dbReference type="SAM" id="MobiDB-lite"/>
    </source>
</evidence>
<dbReference type="Proteomes" id="UP000265520">
    <property type="component" value="Unassembled WGS sequence"/>
</dbReference>
<dbReference type="InterPro" id="IPR021109">
    <property type="entry name" value="Peptidase_aspartic_dom_sf"/>
</dbReference>
<feature type="compositionally biased region" description="Polar residues" evidence="1">
    <location>
        <begin position="147"/>
        <end position="162"/>
    </location>
</feature>
<comment type="caution">
    <text evidence="2">The sequence shown here is derived from an EMBL/GenBank/DDBJ whole genome shotgun (WGS) entry which is preliminary data.</text>
</comment>
<feature type="compositionally biased region" description="Basic residues" evidence="1">
    <location>
        <begin position="439"/>
        <end position="453"/>
    </location>
</feature>
<accession>A0A392M280</accession>
<evidence type="ECO:0000313" key="3">
    <source>
        <dbReference type="Proteomes" id="UP000265520"/>
    </source>
</evidence>
<dbReference type="PANTHER" id="PTHR33240">
    <property type="entry name" value="OS08G0508500 PROTEIN"/>
    <property type="match status" value="1"/>
</dbReference>
<feature type="compositionally biased region" description="Basic and acidic residues" evidence="1">
    <location>
        <begin position="212"/>
        <end position="224"/>
    </location>
</feature>
<reference evidence="2 3" key="1">
    <citation type="journal article" date="2018" name="Front. Plant Sci.">
        <title>Red Clover (Trifolium pratense) and Zigzag Clover (T. medium) - A Picture of Genomic Similarities and Differences.</title>
        <authorList>
            <person name="Dluhosova J."/>
            <person name="Istvanek J."/>
            <person name="Nedelnik J."/>
            <person name="Repkova J."/>
        </authorList>
    </citation>
    <scope>NUCLEOTIDE SEQUENCE [LARGE SCALE GENOMIC DNA]</scope>
    <source>
        <strain evidence="3">cv. 10/8</strain>
        <tissue evidence="2">Leaf</tissue>
    </source>
</reference>
<organism evidence="2 3">
    <name type="scientific">Trifolium medium</name>
    <dbReference type="NCBI Taxonomy" id="97028"/>
    <lineage>
        <taxon>Eukaryota</taxon>
        <taxon>Viridiplantae</taxon>
        <taxon>Streptophyta</taxon>
        <taxon>Embryophyta</taxon>
        <taxon>Tracheophyta</taxon>
        <taxon>Spermatophyta</taxon>
        <taxon>Magnoliopsida</taxon>
        <taxon>eudicotyledons</taxon>
        <taxon>Gunneridae</taxon>
        <taxon>Pentapetalae</taxon>
        <taxon>rosids</taxon>
        <taxon>fabids</taxon>
        <taxon>Fabales</taxon>
        <taxon>Fabaceae</taxon>
        <taxon>Papilionoideae</taxon>
        <taxon>50 kb inversion clade</taxon>
        <taxon>NPAAA clade</taxon>
        <taxon>Hologalegina</taxon>
        <taxon>IRL clade</taxon>
        <taxon>Trifolieae</taxon>
        <taxon>Trifolium</taxon>
    </lineage>
</organism>
<keyword evidence="3" id="KW-1185">Reference proteome</keyword>
<sequence length="734" mass="82246">MSRTSGPFTRSRAIALANQTEPLNIHDVETSSEPINTQREQLPQFATQNSVPVNNIFSTIHASLSQNHNHQTPTQNRQPPVGVHTQNLPGRTSQEQQTNNMFSTMLTLLQQQAARLSHVGQNQQTAPQMANAHVQNNLNHTLHDETSSQLRQTAQHGTQTNAVVNTNGNNCRVNNGTHPMRLNDNQNANGQGNGNHDNNGNNGNNGRRGRGRGSEDHTYDDHGSSGDYPYENGHRGRRSQHPGKTLFTVRILDSRIPRALEKPPKLETYDGSADPDEHVEHIDTVLDYYQALGPIKCKLLISFHSTESPTQNHGFTQQHPHSNIERFTKEANKVKGANDKLKCYIFENGLRHDTKFKEKLGLKEPKDMQDLLSHAQCYINYEEKERIRFHRIPGHDTEDCVQLKDVIEDLIKVGKLGRYTTQGGNNRGYEKRKYDSSRKTPKRSVSPRRKRSPKRDSPPKERIKAITTKGKEIEDSEGERDPGNRPFVASVTGGPTILSICPVVRKNDNGRKQAVVRNIASIMGGPSNPRGRAVLGFDDHGYPGGVPNEIFPLIIIATMAHHDVSRILIDQGSSCDVMYRELFQKLGLRRDCLCPYEGTDLQGFNGSTIRPCGLVNLPVTFENKDIRNSRKTVEVQFLVIPCDSVYNCILGRLTLATLGAVPSTVHLKMKYHNDEDEVVTIEADMVGAKKCHHNIQKAANTKSTTAKTPRIKEKEKQHDEVAPMEIIPNYYRNG</sequence>
<dbReference type="CDD" id="cd00303">
    <property type="entry name" value="retropepsin_like"/>
    <property type="match status" value="1"/>
</dbReference>
<name>A0A392M280_9FABA</name>
<feature type="region of interest" description="Disordered" evidence="1">
    <location>
        <begin position="145"/>
        <end position="245"/>
    </location>
</feature>